<accession>A0AAV0TSY0</accession>
<keyword evidence="4" id="KW-1185">Reference proteome</keyword>
<comment type="caution">
    <text evidence="3">The sequence shown here is derived from an EMBL/GenBank/DDBJ whole genome shotgun (WGS) entry which is preliminary data.</text>
</comment>
<name>A0AAV0TSY0_9STRA</name>
<feature type="region of interest" description="Disordered" evidence="1">
    <location>
        <begin position="29"/>
        <end position="189"/>
    </location>
</feature>
<keyword evidence="2" id="KW-0732">Signal</keyword>
<feature type="compositionally biased region" description="Polar residues" evidence="1">
    <location>
        <begin position="101"/>
        <end position="113"/>
    </location>
</feature>
<evidence type="ECO:0000313" key="3">
    <source>
        <dbReference type="EMBL" id="CAI5725698.1"/>
    </source>
</evidence>
<feature type="compositionally biased region" description="Low complexity" evidence="1">
    <location>
        <begin position="150"/>
        <end position="180"/>
    </location>
</feature>
<evidence type="ECO:0000256" key="1">
    <source>
        <dbReference type="SAM" id="MobiDB-lite"/>
    </source>
</evidence>
<dbReference type="Proteomes" id="UP001162029">
    <property type="component" value="Unassembled WGS sequence"/>
</dbReference>
<evidence type="ECO:0000313" key="4">
    <source>
        <dbReference type="Proteomes" id="UP001162029"/>
    </source>
</evidence>
<proteinExistence type="predicted"/>
<feature type="chain" id="PRO_5043852485" evidence="2">
    <location>
        <begin position="20"/>
        <end position="189"/>
    </location>
</feature>
<dbReference type="AlphaFoldDB" id="A0AAV0TSY0"/>
<evidence type="ECO:0000256" key="2">
    <source>
        <dbReference type="SAM" id="SignalP"/>
    </source>
</evidence>
<feature type="signal peptide" evidence="2">
    <location>
        <begin position="1"/>
        <end position="19"/>
    </location>
</feature>
<feature type="compositionally biased region" description="Polar residues" evidence="1">
    <location>
        <begin position="83"/>
        <end position="93"/>
    </location>
</feature>
<sequence length="189" mass="18768">MKVYTSIVLSAIAMQVVLAGNVDSFGPLDSNSLDEGEVKAAGSAPYDNNGNEVPLKPTSADGKSSVAPPGTSSTPSGVEGVDSKTTPSTSGSPFTMLGDSLTRNVPQTTNADQASVPGTPANEGDKSMPCPPLPYSYPSNTPTKVDGNHSTSPTPGNGSTPPTPGNGSTPPTPGNGSTPPTLNPDSSVG</sequence>
<organism evidence="3 4">
    <name type="scientific">Peronospora destructor</name>
    <dbReference type="NCBI Taxonomy" id="86335"/>
    <lineage>
        <taxon>Eukaryota</taxon>
        <taxon>Sar</taxon>
        <taxon>Stramenopiles</taxon>
        <taxon>Oomycota</taxon>
        <taxon>Peronosporomycetes</taxon>
        <taxon>Peronosporales</taxon>
        <taxon>Peronosporaceae</taxon>
        <taxon>Peronospora</taxon>
    </lineage>
</organism>
<gene>
    <name evidence="3" type="ORF">PDE001_LOCUS3412</name>
</gene>
<protein>
    <submittedName>
        <fullName evidence="3">Uncharacterized protein</fullName>
    </submittedName>
</protein>
<reference evidence="3" key="1">
    <citation type="submission" date="2022-12" db="EMBL/GenBank/DDBJ databases">
        <authorList>
            <person name="Webb A."/>
        </authorList>
    </citation>
    <scope>NUCLEOTIDE SEQUENCE</scope>
    <source>
        <strain evidence="3">Pd1</strain>
    </source>
</reference>
<dbReference type="EMBL" id="CANTFM010000583">
    <property type="protein sequence ID" value="CAI5725698.1"/>
    <property type="molecule type" value="Genomic_DNA"/>
</dbReference>